<name>A0ABV7FQ16_9ALTE</name>
<dbReference type="PANTHER" id="PTHR42801:SF7">
    <property type="entry name" value="SLL1159 PROTEIN"/>
    <property type="match status" value="1"/>
</dbReference>
<accession>A0ABV7FQ16</accession>
<dbReference type="SUPFAM" id="SSF52833">
    <property type="entry name" value="Thioredoxin-like"/>
    <property type="match status" value="1"/>
</dbReference>
<dbReference type="CDD" id="cd02970">
    <property type="entry name" value="PRX_like2"/>
    <property type="match status" value="1"/>
</dbReference>
<evidence type="ECO:0000313" key="14">
    <source>
        <dbReference type="Proteomes" id="UP001595478"/>
    </source>
</evidence>
<evidence type="ECO:0000313" key="13">
    <source>
        <dbReference type="EMBL" id="MFC3122418.1"/>
    </source>
</evidence>
<evidence type="ECO:0000256" key="7">
    <source>
        <dbReference type="ARBA" id="ARBA00023284"/>
    </source>
</evidence>
<evidence type="ECO:0000256" key="10">
    <source>
        <dbReference type="ARBA" id="ARBA00042639"/>
    </source>
</evidence>
<dbReference type="RefSeq" id="WP_376920546.1">
    <property type="nucleotide sequence ID" value="NZ_JBHRSW010000021.1"/>
</dbReference>
<dbReference type="InterPro" id="IPR050924">
    <property type="entry name" value="Peroxiredoxin_BCP/PrxQ"/>
</dbReference>
<evidence type="ECO:0000256" key="3">
    <source>
        <dbReference type="ARBA" id="ARBA00022559"/>
    </source>
</evidence>
<dbReference type="InterPro" id="IPR000866">
    <property type="entry name" value="AhpC/TSA"/>
</dbReference>
<dbReference type="PANTHER" id="PTHR42801">
    <property type="entry name" value="THIOREDOXIN-DEPENDENT PEROXIDE REDUCTASE"/>
    <property type="match status" value="1"/>
</dbReference>
<evidence type="ECO:0000256" key="11">
    <source>
        <dbReference type="ARBA" id="ARBA00049091"/>
    </source>
</evidence>
<dbReference type="Gene3D" id="3.40.30.10">
    <property type="entry name" value="Glutaredoxin"/>
    <property type="match status" value="1"/>
</dbReference>
<comment type="catalytic activity">
    <reaction evidence="11">
        <text>a hydroperoxide + [thioredoxin]-dithiol = an alcohol + [thioredoxin]-disulfide + H2O</text>
        <dbReference type="Rhea" id="RHEA:62620"/>
        <dbReference type="Rhea" id="RHEA-COMP:10698"/>
        <dbReference type="Rhea" id="RHEA-COMP:10700"/>
        <dbReference type="ChEBI" id="CHEBI:15377"/>
        <dbReference type="ChEBI" id="CHEBI:29950"/>
        <dbReference type="ChEBI" id="CHEBI:30879"/>
        <dbReference type="ChEBI" id="CHEBI:35924"/>
        <dbReference type="ChEBI" id="CHEBI:50058"/>
        <dbReference type="EC" id="1.11.1.24"/>
    </reaction>
</comment>
<evidence type="ECO:0000256" key="6">
    <source>
        <dbReference type="ARBA" id="ARBA00023157"/>
    </source>
</evidence>
<proteinExistence type="inferred from homology"/>
<sequence>MTLGKQLNEVKEASAQNIPADKLEVMLAETETLKAAALEENAPKTGDTFPHFLLTDQLGKSVSLAEIIKTGPVVITFYRGGWCPYCNLELRAYQSILEDISAQGARLVAITPELPDASLSTAEKNELKFSVLSDPKSEFSKKLGIVFSLPESLRPIYKGFGIDVESHNGEGVFELPLAATFVIAENGKVAFADVNADYTYRTEPSKVLEVLAQLK</sequence>
<reference evidence="14" key="1">
    <citation type="journal article" date="2019" name="Int. J. Syst. Evol. Microbiol.">
        <title>The Global Catalogue of Microorganisms (GCM) 10K type strain sequencing project: providing services to taxonomists for standard genome sequencing and annotation.</title>
        <authorList>
            <consortium name="The Broad Institute Genomics Platform"/>
            <consortium name="The Broad Institute Genome Sequencing Center for Infectious Disease"/>
            <person name="Wu L."/>
            <person name="Ma J."/>
        </authorList>
    </citation>
    <scope>NUCLEOTIDE SEQUENCE [LARGE SCALE GENOMIC DNA]</scope>
    <source>
        <strain evidence="14">KCTC 52473</strain>
    </source>
</reference>
<dbReference type="InterPro" id="IPR013766">
    <property type="entry name" value="Thioredoxin_domain"/>
</dbReference>
<evidence type="ECO:0000256" key="2">
    <source>
        <dbReference type="ARBA" id="ARBA00013017"/>
    </source>
</evidence>
<comment type="similarity">
    <text evidence="9">Belongs to the peroxiredoxin family. BCP/PrxQ subfamily.</text>
</comment>
<evidence type="ECO:0000256" key="5">
    <source>
        <dbReference type="ARBA" id="ARBA00023002"/>
    </source>
</evidence>
<dbReference type="EMBL" id="JBHRSW010000021">
    <property type="protein sequence ID" value="MFC3122418.1"/>
    <property type="molecule type" value="Genomic_DNA"/>
</dbReference>
<dbReference type="Proteomes" id="UP001595478">
    <property type="component" value="Unassembled WGS sequence"/>
</dbReference>
<keyword evidence="7" id="KW-0676">Redox-active center</keyword>
<keyword evidence="3" id="KW-0575">Peroxidase</keyword>
<keyword evidence="5" id="KW-0560">Oxidoreductase</keyword>
<keyword evidence="4" id="KW-0049">Antioxidant</keyword>
<dbReference type="Pfam" id="PF00578">
    <property type="entry name" value="AhpC-TSA"/>
    <property type="match status" value="1"/>
</dbReference>
<dbReference type="PROSITE" id="PS51352">
    <property type="entry name" value="THIOREDOXIN_2"/>
    <property type="match status" value="1"/>
</dbReference>
<comment type="function">
    <text evidence="1">Thiol-specific peroxidase that catalyzes the reduction of hydrogen peroxide and organic hydroperoxides to water and alcohols, respectively. Plays a role in cell protection against oxidative stress by detoxifying peroxides and as sensor of hydrogen peroxide-mediated signaling events.</text>
</comment>
<gene>
    <name evidence="13" type="ORF">ACFOHL_12375</name>
</gene>
<evidence type="ECO:0000256" key="8">
    <source>
        <dbReference type="ARBA" id="ARBA00032824"/>
    </source>
</evidence>
<evidence type="ECO:0000256" key="9">
    <source>
        <dbReference type="ARBA" id="ARBA00038489"/>
    </source>
</evidence>
<evidence type="ECO:0000256" key="1">
    <source>
        <dbReference type="ARBA" id="ARBA00003330"/>
    </source>
</evidence>
<dbReference type="InterPro" id="IPR036249">
    <property type="entry name" value="Thioredoxin-like_sf"/>
</dbReference>
<dbReference type="EC" id="1.11.1.24" evidence="2"/>
<keyword evidence="6" id="KW-1015">Disulfide bond</keyword>
<evidence type="ECO:0000259" key="12">
    <source>
        <dbReference type="PROSITE" id="PS51352"/>
    </source>
</evidence>
<feature type="domain" description="Thioredoxin" evidence="12">
    <location>
        <begin position="43"/>
        <end position="215"/>
    </location>
</feature>
<comment type="caution">
    <text evidence="13">The sequence shown here is derived from an EMBL/GenBank/DDBJ whole genome shotgun (WGS) entry which is preliminary data.</text>
</comment>
<organism evidence="13 14">
    <name type="scientific">Agaribacter flavus</name>
    <dbReference type="NCBI Taxonomy" id="1902781"/>
    <lineage>
        <taxon>Bacteria</taxon>
        <taxon>Pseudomonadati</taxon>
        <taxon>Pseudomonadota</taxon>
        <taxon>Gammaproteobacteria</taxon>
        <taxon>Alteromonadales</taxon>
        <taxon>Alteromonadaceae</taxon>
        <taxon>Agaribacter</taxon>
    </lineage>
</organism>
<protein>
    <recommendedName>
        <fullName evidence="2">thioredoxin-dependent peroxiredoxin</fullName>
        <ecNumber evidence="2">1.11.1.24</ecNumber>
    </recommendedName>
    <alternativeName>
        <fullName evidence="8">Thioredoxin peroxidase</fullName>
    </alternativeName>
    <alternativeName>
        <fullName evidence="10">Thioredoxin-dependent peroxiredoxin Bcp</fullName>
    </alternativeName>
</protein>
<keyword evidence="14" id="KW-1185">Reference proteome</keyword>
<evidence type="ECO:0000256" key="4">
    <source>
        <dbReference type="ARBA" id="ARBA00022862"/>
    </source>
</evidence>